<proteinExistence type="predicted"/>
<dbReference type="Pfam" id="PF03703">
    <property type="entry name" value="bPH_2"/>
    <property type="match status" value="1"/>
</dbReference>
<dbReference type="EMBL" id="AP024564">
    <property type="protein sequence ID" value="BCU08454.1"/>
    <property type="molecule type" value="Genomic_DNA"/>
</dbReference>
<name>A0ABM7QRN6_9GAMM</name>
<keyword evidence="1" id="KW-0472">Membrane</keyword>
<dbReference type="PANTHER" id="PTHR37938">
    <property type="entry name" value="BLL0215 PROTEIN"/>
    <property type="match status" value="1"/>
</dbReference>
<reference evidence="3 4" key="1">
    <citation type="submission" date="2021-04" db="EMBL/GenBank/DDBJ databases">
        <title>Complete genome sequencing of Allochromatium tepidum strain NZ.</title>
        <authorList>
            <person name="Tsukatani Y."/>
            <person name="Mori H."/>
        </authorList>
    </citation>
    <scope>NUCLEOTIDE SEQUENCE [LARGE SCALE GENOMIC DNA]</scope>
    <source>
        <strain evidence="3 4">NZ</strain>
        <plasmid evidence="3 4">pAt1</plasmid>
    </source>
</reference>
<geneLocation type="plasmid" evidence="3 4">
    <name>pAt1</name>
</geneLocation>
<feature type="transmembrane region" description="Helical" evidence="1">
    <location>
        <begin position="47"/>
        <end position="65"/>
    </location>
</feature>
<dbReference type="PANTHER" id="PTHR37938:SF1">
    <property type="entry name" value="BLL0215 PROTEIN"/>
    <property type="match status" value="1"/>
</dbReference>
<keyword evidence="1" id="KW-0812">Transmembrane</keyword>
<accession>A0ABM7QRN6</accession>
<evidence type="ECO:0000259" key="2">
    <source>
        <dbReference type="Pfam" id="PF03703"/>
    </source>
</evidence>
<keyword evidence="4" id="KW-1185">Reference proteome</keyword>
<dbReference type="Proteomes" id="UP000680679">
    <property type="component" value="Plasmid pAt1"/>
</dbReference>
<organism evidence="3 4">
    <name type="scientific">Allochromatium tepidum</name>
    <dbReference type="NCBI Taxonomy" id="553982"/>
    <lineage>
        <taxon>Bacteria</taxon>
        <taxon>Pseudomonadati</taxon>
        <taxon>Pseudomonadota</taxon>
        <taxon>Gammaproteobacteria</taxon>
        <taxon>Chromatiales</taxon>
        <taxon>Chromatiaceae</taxon>
        <taxon>Allochromatium</taxon>
    </lineage>
</organism>
<keyword evidence="1" id="KW-1133">Transmembrane helix</keyword>
<protein>
    <recommendedName>
        <fullName evidence="2">YdbS-like PH domain-containing protein</fullName>
    </recommendedName>
</protein>
<evidence type="ECO:0000256" key="1">
    <source>
        <dbReference type="SAM" id="Phobius"/>
    </source>
</evidence>
<gene>
    <name evidence="3" type="ORF">Atep_31310</name>
</gene>
<evidence type="ECO:0000313" key="3">
    <source>
        <dbReference type="EMBL" id="BCU08454.1"/>
    </source>
</evidence>
<sequence>MNKNLESTFVIRPSWNNYLDILSIIAAAFYCAGYIEYVMPPGIVPDFVAPLFVVIGTLFLTVVVIQRYSIIYRLLDGRLICKKGLISRNEISIRLADVRAVHLKQGIIDRLMNTGDVSFSSAAQSDADIVFKGVDDPKNLRDKIQDLMSAARATAPN</sequence>
<keyword evidence="3" id="KW-0614">Plasmid</keyword>
<feature type="transmembrane region" description="Helical" evidence="1">
    <location>
        <begin position="18"/>
        <end position="35"/>
    </location>
</feature>
<dbReference type="RefSeq" id="WP_213381979.1">
    <property type="nucleotide sequence ID" value="NZ_AP024564.1"/>
</dbReference>
<evidence type="ECO:0000313" key="4">
    <source>
        <dbReference type="Proteomes" id="UP000680679"/>
    </source>
</evidence>
<feature type="domain" description="YdbS-like PH" evidence="2">
    <location>
        <begin position="71"/>
        <end position="144"/>
    </location>
</feature>
<dbReference type="InterPro" id="IPR005182">
    <property type="entry name" value="YdbS-like_PH"/>
</dbReference>